<dbReference type="PROSITE" id="PS51257">
    <property type="entry name" value="PROKAR_LIPOPROTEIN"/>
    <property type="match status" value="1"/>
</dbReference>
<evidence type="ECO:0000313" key="4">
    <source>
        <dbReference type="Proteomes" id="UP000199417"/>
    </source>
</evidence>
<keyword evidence="2" id="KW-0732">Signal</keyword>
<dbReference type="EMBL" id="FNAB01000006">
    <property type="protein sequence ID" value="SDD70228.1"/>
    <property type="molecule type" value="Genomic_DNA"/>
</dbReference>
<dbReference type="AlphaFoldDB" id="A0A1G6WWF0"/>
<proteinExistence type="predicted"/>
<dbReference type="STRING" id="168276.SAMN05444580_1064"/>
<name>A0A1G6WWF0_9NOCA</name>
<protein>
    <recommendedName>
        <fullName evidence="5">Lipoprotein</fullName>
    </recommendedName>
</protein>
<feature type="region of interest" description="Disordered" evidence="1">
    <location>
        <begin position="27"/>
        <end position="55"/>
    </location>
</feature>
<evidence type="ECO:0008006" key="5">
    <source>
        <dbReference type="Google" id="ProtNLM"/>
    </source>
</evidence>
<evidence type="ECO:0000313" key="3">
    <source>
        <dbReference type="EMBL" id="SDD70228.1"/>
    </source>
</evidence>
<sequence>MSYRRFTVVAAGAVAALALTAGCATENTPTTPSAGDHALPSSTVAPAPAPAPGADAATGGVTADQAAKLCSDMQAQLQSWRTYTPTIGKGGLNTVVGSWAAQNGINMIDLIAHKARVDAITQQYCPEVRQGAIEALEIPDLASGLIGF</sequence>
<evidence type="ECO:0000256" key="1">
    <source>
        <dbReference type="SAM" id="MobiDB-lite"/>
    </source>
</evidence>
<organism evidence="3 4">
    <name type="scientific">Rhodococcus tukisamuensis</name>
    <dbReference type="NCBI Taxonomy" id="168276"/>
    <lineage>
        <taxon>Bacteria</taxon>
        <taxon>Bacillati</taxon>
        <taxon>Actinomycetota</taxon>
        <taxon>Actinomycetes</taxon>
        <taxon>Mycobacteriales</taxon>
        <taxon>Nocardiaceae</taxon>
        <taxon>Rhodococcus</taxon>
    </lineage>
</organism>
<accession>A0A1G6WWF0</accession>
<gene>
    <name evidence="3" type="ORF">SAMN05444580_1064</name>
</gene>
<reference evidence="3 4" key="1">
    <citation type="submission" date="2016-10" db="EMBL/GenBank/DDBJ databases">
        <authorList>
            <person name="de Groot N.N."/>
        </authorList>
    </citation>
    <scope>NUCLEOTIDE SEQUENCE [LARGE SCALE GENOMIC DNA]</scope>
    <source>
        <strain evidence="3 4">JCM 11308</strain>
    </source>
</reference>
<evidence type="ECO:0000256" key="2">
    <source>
        <dbReference type="SAM" id="SignalP"/>
    </source>
</evidence>
<dbReference type="Proteomes" id="UP000199417">
    <property type="component" value="Unassembled WGS sequence"/>
</dbReference>
<dbReference type="RefSeq" id="WP_072845791.1">
    <property type="nucleotide sequence ID" value="NZ_FNAB01000006.1"/>
</dbReference>
<feature type="chain" id="PRO_5011614559" description="Lipoprotein" evidence="2">
    <location>
        <begin position="27"/>
        <end position="148"/>
    </location>
</feature>
<keyword evidence="4" id="KW-1185">Reference proteome</keyword>
<feature type="signal peptide" evidence="2">
    <location>
        <begin position="1"/>
        <end position="26"/>
    </location>
</feature>